<gene>
    <name evidence="1" type="ORF">ADK37_02215</name>
</gene>
<dbReference type="AlphaFoldDB" id="A0A0L8LYJ1"/>
<dbReference type="Proteomes" id="UP000037251">
    <property type="component" value="Unassembled WGS sequence"/>
</dbReference>
<evidence type="ECO:0000313" key="1">
    <source>
        <dbReference type="EMBL" id="KOG43262.1"/>
    </source>
</evidence>
<comment type="caution">
    <text evidence="1">The sequence shown here is derived from an EMBL/GenBank/DDBJ whole genome shotgun (WGS) entry which is preliminary data.</text>
</comment>
<name>A0A0L8LYJ1_9ACTN</name>
<organism evidence="1 2">
    <name type="scientific">Streptomyces resistomycificus</name>
    <dbReference type="NCBI Taxonomy" id="67356"/>
    <lineage>
        <taxon>Bacteria</taxon>
        <taxon>Bacillati</taxon>
        <taxon>Actinomycetota</taxon>
        <taxon>Actinomycetes</taxon>
        <taxon>Kitasatosporales</taxon>
        <taxon>Streptomycetaceae</taxon>
        <taxon>Streptomyces</taxon>
        <taxon>Streptomyces aurantiacus group</taxon>
    </lineage>
</organism>
<evidence type="ECO:0000313" key="2">
    <source>
        <dbReference type="Proteomes" id="UP000037251"/>
    </source>
</evidence>
<accession>A0A0L8LYJ1</accession>
<sequence length="71" mass="7691">MPGHECLRRLEVAAMNFVPVEHTVERLALLTLEEAHDMLAMALAVTRDGGPVSAEAGRLGREIAARIPSEN</sequence>
<dbReference type="EMBL" id="LGUS01000008">
    <property type="protein sequence ID" value="KOG43262.1"/>
    <property type="molecule type" value="Genomic_DNA"/>
</dbReference>
<reference evidence="2" key="1">
    <citation type="submission" date="2015-07" db="EMBL/GenBank/DDBJ databases">
        <authorList>
            <person name="Ju K.-S."/>
            <person name="Doroghazi J.R."/>
            <person name="Metcalf W.W."/>
        </authorList>
    </citation>
    <scope>NUCLEOTIDE SEQUENCE [LARGE SCALE GENOMIC DNA]</scope>
    <source>
        <strain evidence="2">NRRL 2290</strain>
    </source>
</reference>
<dbReference type="Pfam" id="PF19981">
    <property type="entry name" value="DUF6417"/>
    <property type="match status" value="1"/>
</dbReference>
<proteinExistence type="predicted"/>
<dbReference type="InterPro" id="IPR046302">
    <property type="entry name" value="DUF6417"/>
</dbReference>
<keyword evidence="2" id="KW-1185">Reference proteome</keyword>
<dbReference type="PATRIC" id="fig|67356.5.peg.479"/>
<protein>
    <submittedName>
        <fullName evidence="1">Uncharacterized protein</fullName>
    </submittedName>
</protein>
<dbReference type="eggNOG" id="ENOG5031YJ9">
    <property type="taxonomic scope" value="Bacteria"/>
</dbReference>